<evidence type="ECO:0000313" key="1">
    <source>
        <dbReference type="EMBL" id="GAA4491748.1"/>
    </source>
</evidence>
<reference evidence="2" key="1">
    <citation type="journal article" date="2019" name="Int. J. Syst. Evol. Microbiol.">
        <title>The Global Catalogue of Microorganisms (GCM) 10K type strain sequencing project: providing services to taxonomists for standard genome sequencing and annotation.</title>
        <authorList>
            <consortium name="The Broad Institute Genomics Platform"/>
            <consortium name="The Broad Institute Genome Sequencing Center for Infectious Disease"/>
            <person name="Wu L."/>
            <person name="Ma J."/>
        </authorList>
    </citation>
    <scope>NUCLEOTIDE SEQUENCE [LARGE SCALE GENOMIC DNA]</scope>
    <source>
        <strain evidence="2">JCM 32206</strain>
    </source>
</reference>
<dbReference type="InterPro" id="IPR023606">
    <property type="entry name" value="CoA-Trfase_III_dom_1_sf"/>
</dbReference>
<organism evidence="1 2">
    <name type="scientific">Rhodococcus olei</name>
    <dbReference type="NCBI Taxonomy" id="2161675"/>
    <lineage>
        <taxon>Bacteria</taxon>
        <taxon>Bacillati</taxon>
        <taxon>Actinomycetota</taxon>
        <taxon>Actinomycetes</taxon>
        <taxon>Mycobacteriales</taxon>
        <taxon>Nocardiaceae</taxon>
        <taxon>Rhodococcus</taxon>
    </lineage>
</organism>
<comment type="caution">
    <text evidence="1">The sequence shown here is derived from an EMBL/GenBank/DDBJ whole genome shotgun (WGS) entry which is preliminary data.</text>
</comment>
<dbReference type="Proteomes" id="UP001501183">
    <property type="component" value="Unassembled WGS sequence"/>
</dbReference>
<dbReference type="Pfam" id="PF02515">
    <property type="entry name" value="CoA_transf_3"/>
    <property type="match status" value="1"/>
</dbReference>
<proteinExistence type="predicted"/>
<keyword evidence="2" id="KW-1185">Reference proteome</keyword>
<sequence length="387" mass="41175">MVSSTASGGRGGPLNGLKVVEFASIGPGPFCAMLLADLGADVLRIDRPAKKASLSTTDPLPGSLLNRSRATWELDLKDEAARNAVLDVTDKADIVLEGFRPGVMERLGLGPDQVLARNKRLVYGRMTGWGQNGPLAQAAGHDLNYIALSGALSLIGEPGAAPLPPLNYVGDFGGGGMLLAFGVVAATWEAAKSGRGQVVDCAMLDGAAVLSTLFFSLKNAGRWRDQRGANLLDGGAPFYRCYRTADDEFMALAALERPFYQEFAKLAGVECPPDHERLNPANWPRYHAELTHLFATKTRDEWTVLFDGTDACCTPVLSLAEVGGHSHVAARDTLIEVDGVLQPAPAPRFGRTPNPIPTSPDHSYDWRDVIASWGVDSSVVDAPLAGN</sequence>
<name>A0ABP8PT94_9NOCA</name>
<dbReference type="PANTHER" id="PTHR48228:SF5">
    <property type="entry name" value="ALPHA-METHYLACYL-COA RACEMASE"/>
    <property type="match status" value="1"/>
</dbReference>
<dbReference type="SUPFAM" id="SSF89796">
    <property type="entry name" value="CoA-transferase family III (CaiB/BaiF)"/>
    <property type="match status" value="1"/>
</dbReference>
<accession>A0ABP8PT94</accession>
<evidence type="ECO:0000313" key="2">
    <source>
        <dbReference type="Proteomes" id="UP001501183"/>
    </source>
</evidence>
<protein>
    <submittedName>
        <fullName evidence="1">CaiB/BaiF CoA-transferase family protein</fullName>
    </submittedName>
</protein>
<dbReference type="InterPro" id="IPR050509">
    <property type="entry name" value="CoA-transferase_III"/>
</dbReference>
<dbReference type="RefSeq" id="WP_345353589.1">
    <property type="nucleotide sequence ID" value="NZ_BAABFB010000097.1"/>
</dbReference>
<dbReference type="Gene3D" id="3.30.1540.10">
    <property type="entry name" value="formyl-coa transferase, domain 3"/>
    <property type="match status" value="1"/>
</dbReference>
<dbReference type="Gene3D" id="3.40.50.10540">
    <property type="entry name" value="Crotonobetainyl-coa:carnitine coa-transferase, domain 1"/>
    <property type="match status" value="1"/>
</dbReference>
<dbReference type="InterPro" id="IPR044855">
    <property type="entry name" value="CoA-Trfase_III_dom3_sf"/>
</dbReference>
<dbReference type="EMBL" id="BAABFB010000097">
    <property type="protein sequence ID" value="GAA4491748.1"/>
    <property type="molecule type" value="Genomic_DNA"/>
</dbReference>
<dbReference type="PANTHER" id="PTHR48228">
    <property type="entry name" value="SUCCINYL-COA--D-CITRAMALATE COA-TRANSFERASE"/>
    <property type="match status" value="1"/>
</dbReference>
<gene>
    <name evidence="1" type="ORF">GCM10023094_56440</name>
</gene>
<dbReference type="InterPro" id="IPR003673">
    <property type="entry name" value="CoA-Trfase_fam_III"/>
</dbReference>